<dbReference type="RefSeq" id="WP_308451836.1">
    <property type="nucleotide sequence ID" value="NZ_JAJEPU010000040.1"/>
</dbReference>
<evidence type="ECO:0000256" key="2">
    <source>
        <dbReference type="ARBA" id="ARBA00023125"/>
    </source>
</evidence>
<keyword evidence="1" id="KW-0805">Transcription regulation</keyword>
<dbReference type="EMBL" id="JAJEPU010000040">
    <property type="protein sequence ID" value="MCC2165563.1"/>
    <property type="molecule type" value="Genomic_DNA"/>
</dbReference>
<dbReference type="InterPro" id="IPR010982">
    <property type="entry name" value="Lambda_DNA-bd_dom_sf"/>
</dbReference>
<dbReference type="InterPro" id="IPR028082">
    <property type="entry name" value="Peripla_BP_I"/>
</dbReference>
<protein>
    <submittedName>
        <fullName evidence="5">LacI family DNA-binding transcriptional regulator</fullName>
    </submittedName>
</protein>
<dbReference type="PROSITE" id="PS50932">
    <property type="entry name" value="HTH_LACI_2"/>
    <property type="match status" value="1"/>
</dbReference>
<dbReference type="SUPFAM" id="SSF53822">
    <property type="entry name" value="Periplasmic binding protein-like I"/>
    <property type="match status" value="1"/>
</dbReference>
<organism evidence="5 6">
    <name type="scientific">Brotaphodocola catenula</name>
    <dbReference type="NCBI Taxonomy" id="2885361"/>
    <lineage>
        <taxon>Bacteria</taxon>
        <taxon>Bacillati</taxon>
        <taxon>Bacillota</taxon>
        <taxon>Clostridia</taxon>
        <taxon>Lachnospirales</taxon>
        <taxon>Lachnospiraceae</taxon>
        <taxon>Brotaphodocola</taxon>
    </lineage>
</organism>
<evidence type="ECO:0000313" key="5">
    <source>
        <dbReference type="EMBL" id="MCC2165563.1"/>
    </source>
</evidence>
<dbReference type="InterPro" id="IPR000843">
    <property type="entry name" value="HTH_LacI"/>
</dbReference>
<evidence type="ECO:0000256" key="1">
    <source>
        <dbReference type="ARBA" id="ARBA00023015"/>
    </source>
</evidence>
<dbReference type="PROSITE" id="PS00356">
    <property type="entry name" value="HTH_LACI_1"/>
    <property type="match status" value="1"/>
</dbReference>
<evidence type="ECO:0000313" key="6">
    <source>
        <dbReference type="Proteomes" id="UP001198962"/>
    </source>
</evidence>
<dbReference type="Gene3D" id="3.40.50.2300">
    <property type="match status" value="2"/>
</dbReference>
<dbReference type="Proteomes" id="UP001198962">
    <property type="component" value="Unassembled WGS sequence"/>
</dbReference>
<dbReference type="PANTHER" id="PTHR30146">
    <property type="entry name" value="LACI-RELATED TRANSCRIPTIONAL REPRESSOR"/>
    <property type="match status" value="1"/>
</dbReference>
<reference evidence="5" key="1">
    <citation type="submission" date="2021-10" db="EMBL/GenBank/DDBJ databases">
        <title>Anaerobic single-cell dispensing facilitates the cultivation of human gut bacteria.</title>
        <authorList>
            <person name="Afrizal A."/>
        </authorList>
    </citation>
    <scope>NUCLEOTIDE SEQUENCE</scope>
    <source>
        <strain evidence="5">CLA-AA-H274</strain>
    </source>
</reference>
<dbReference type="CDD" id="cd01392">
    <property type="entry name" value="HTH_LacI"/>
    <property type="match status" value="1"/>
</dbReference>
<dbReference type="InterPro" id="IPR046335">
    <property type="entry name" value="LacI/GalR-like_sensor"/>
</dbReference>
<dbReference type="Pfam" id="PF13377">
    <property type="entry name" value="Peripla_BP_3"/>
    <property type="match status" value="1"/>
</dbReference>
<comment type="caution">
    <text evidence="5">The sequence shown here is derived from an EMBL/GenBank/DDBJ whole genome shotgun (WGS) entry which is preliminary data.</text>
</comment>
<keyword evidence="6" id="KW-1185">Reference proteome</keyword>
<evidence type="ECO:0000259" key="4">
    <source>
        <dbReference type="PROSITE" id="PS50932"/>
    </source>
</evidence>
<dbReference type="PRINTS" id="PR00036">
    <property type="entry name" value="HTHLACI"/>
</dbReference>
<dbReference type="Gene3D" id="1.10.260.40">
    <property type="entry name" value="lambda repressor-like DNA-binding domains"/>
    <property type="match status" value="1"/>
</dbReference>
<dbReference type="PANTHER" id="PTHR30146:SF109">
    <property type="entry name" value="HTH-TYPE TRANSCRIPTIONAL REGULATOR GALS"/>
    <property type="match status" value="1"/>
</dbReference>
<gene>
    <name evidence="5" type="ORF">LKD32_11890</name>
</gene>
<dbReference type="SMART" id="SM00354">
    <property type="entry name" value="HTH_LACI"/>
    <property type="match status" value="1"/>
</dbReference>
<proteinExistence type="predicted"/>
<keyword evidence="2 5" id="KW-0238">DNA-binding</keyword>
<dbReference type="SUPFAM" id="SSF47413">
    <property type="entry name" value="lambda repressor-like DNA-binding domains"/>
    <property type="match status" value="1"/>
</dbReference>
<dbReference type="GO" id="GO:0003700">
    <property type="term" value="F:DNA-binding transcription factor activity"/>
    <property type="evidence" value="ECO:0007669"/>
    <property type="project" value="TreeGrafter"/>
</dbReference>
<dbReference type="CDD" id="cd01544">
    <property type="entry name" value="PBP1_GalR"/>
    <property type="match status" value="1"/>
</dbReference>
<sequence>MTLKEIATQAGVSISTVSRVINKSGRCPASKEVQDRIWEIVRQTGYTPNSSARQLKKGDQHADTSRCHALACLFARVEDTNTDNFFSPLARSIEKEAFRHNYILKYTFSAFDIHHPGTYRLISDNHVDGVAVLGRCDKQLLKFLKQYFQYIVYAGLNSLDARYDQIICDGYQAAVTAINHLIQLGHRKIAYIGETERENRYRGYLDALSAENITVYKGYVSNVTLSSEGGYLGAKKLLEQNCDATAYFCPNDMTAIGAMRAIQEAGYSIPGDISIISIDDIETAQYLNPMLTTVHIPIEEMGQMAAKTLIDRIEGGHSLPMKINLPFYIANRESCGPAHPLRQREE</sequence>
<dbReference type="AlphaFoldDB" id="A0AAE3ATN8"/>
<name>A0AAE3ATN8_9FIRM</name>
<accession>A0AAE3ATN8</accession>
<evidence type="ECO:0000256" key="3">
    <source>
        <dbReference type="ARBA" id="ARBA00023163"/>
    </source>
</evidence>
<dbReference type="Pfam" id="PF00356">
    <property type="entry name" value="LacI"/>
    <property type="match status" value="1"/>
</dbReference>
<dbReference type="GO" id="GO:0000976">
    <property type="term" value="F:transcription cis-regulatory region binding"/>
    <property type="evidence" value="ECO:0007669"/>
    <property type="project" value="TreeGrafter"/>
</dbReference>
<keyword evidence="3" id="KW-0804">Transcription</keyword>
<feature type="domain" description="HTH lacI-type" evidence="4">
    <location>
        <begin position="1"/>
        <end position="57"/>
    </location>
</feature>